<keyword evidence="5" id="KW-0328">Glycosyltransferase</keyword>
<gene>
    <name evidence="11" type="ORF">A2625_05685</name>
</gene>
<dbReference type="NCBIfam" id="TIGR02094">
    <property type="entry name" value="more_P_ylases"/>
    <property type="match status" value="1"/>
</dbReference>
<sequence length="660" mass="74763">MKIAELIGLDPTEEKYLKDVSDEEFFGYPARPLIEAENILLAKTPSIAYFSMEYGLAPSIYHTFKTVNPIMKSNILAEHEVFSNMKDMDYYHLLPVQKILDLPIYSGGLGVLAGDSLKSAADVGLSLVGIGILWNKGYFRQKFWFRAGGQVPEAMSWDPRSYPGLIPLKPRLDIQLSGQKLHLKLWKYYVYSYDKKHVVPLVLLDSNVPENPEYFQELTDQLYRSTNGWLKLCQRAILGMGGVKAIEALGYSVDKYHLNEGHAALAFVEKAKTREPEKLGKLFAYTCHTPVEAGHDRFDLQELSAALGAEAAEIVKRFGRDERNPSQANLTQLAMSVSERVNAVAQKHGEITRLQFPRFRDKIESITNGIHTHTWLSAPIKDLLNKHKEKIGDWENDPTLLRNAGNLMNDAAFRRDLWSAHIENKKALARFLEFWYFDEKTFTVCWARRIAPYKRPTLLLEDPNRLIEIARRVGPLQIVIAGKAHPADVPASIHLDAMLEKINMLNGERKLIRIAFLENYDTYFAKKLTSGSDVWLNNPLPPFEASGTSGMKAILNGVVQLSTLDGWVVEAADKNIGRIFGYAPPPGEIGSESDLKLDQDSKELYKSLEEMAALYYATAYGKTAIEDSPWLEMMINCLSESGFFNTQRMILEYKDRIWQA</sequence>
<evidence type="ECO:0000256" key="9">
    <source>
        <dbReference type="ARBA" id="ARBA00025174"/>
    </source>
</evidence>
<accession>A0A1F4Q2Y3</accession>
<evidence type="ECO:0000256" key="2">
    <source>
        <dbReference type="ARBA" id="ARBA00001933"/>
    </source>
</evidence>
<evidence type="ECO:0000256" key="3">
    <source>
        <dbReference type="ARBA" id="ARBA00006047"/>
    </source>
</evidence>
<dbReference type="EMBL" id="METM01000011">
    <property type="protein sequence ID" value="OGB90373.1"/>
    <property type="molecule type" value="Genomic_DNA"/>
</dbReference>
<dbReference type="GO" id="GO:0005975">
    <property type="term" value="P:carbohydrate metabolic process"/>
    <property type="evidence" value="ECO:0007669"/>
    <property type="project" value="InterPro"/>
</dbReference>
<dbReference type="InterPro" id="IPR011834">
    <property type="entry name" value="Agluc_phsphrylas"/>
</dbReference>
<evidence type="ECO:0000256" key="8">
    <source>
        <dbReference type="ARBA" id="ARBA00023277"/>
    </source>
</evidence>
<evidence type="ECO:0000256" key="10">
    <source>
        <dbReference type="PIRSR" id="PIRSR000460-1"/>
    </source>
</evidence>
<dbReference type="Pfam" id="PF00343">
    <property type="entry name" value="Phosphorylase"/>
    <property type="match status" value="1"/>
</dbReference>
<dbReference type="GO" id="GO:0008184">
    <property type="term" value="F:glycogen phosphorylase activity"/>
    <property type="evidence" value="ECO:0007669"/>
    <property type="project" value="InterPro"/>
</dbReference>
<name>A0A1F4Q2Y3_UNCSA</name>
<comment type="similarity">
    <text evidence="3">Belongs to the glycogen phosphorylase family.</text>
</comment>
<keyword evidence="6" id="KW-0808">Transferase</keyword>
<comment type="catalytic activity">
    <reaction evidence="1">
        <text>[(1-&gt;4)-alpha-D-glucosyl](n) + phosphate = [(1-&gt;4)-alpha-D-glucosyl](n-1) + alpha-D-glucose 1-phosphate</text>
        <dbReference type="Rhea" id="RHEA:41732"/>
        <dbReference type="Rhea" id="RHEA-COMP:9584"/>
        <dbReference type="Rhea" id="RHEA-COMP:9586"/>
        <dbReference type="ChEBI" id="CHEBI:15444"/>
        <dbReference type="ChEBI" id="CHEBI:43474"/>
        <dbReference type="ChEBI" id="CHEBI:58601"/>
        <dbReference type="EC" id="2.4.1.1"/>
    </reaction>
</comment>
<reference evidence="11 12" key="1">
    <citation type="journal article" date="2016" name="Nat. Commun.">
        <title>Thousands of microbial genomes shed light on interconnected biogeochemical processes in an aquifer system.</title>
        <authorList>
            <person name="Anantharaman K."/>
            <person name="Brown C.T."/>
            <person name="Hug L.A."/>
            <person name="Sharon I."/>
            <person name="Castelle C.J."/>
            <person name="Probst A.J."/>
            <person name="Thomas B.C."/>
            <person name="Singh A."/>
            <person name="Wilkins M.J."/>
            <person name="Karaoz U."/>
            <person name="Brodie E.L."/>
            <person name="Williams K.H."/>
            <person name="Hubbard S.S."/>
            <person name="Banfield J.F."/>
        </authorList>
    </citation>
    <scope>NUCLEOTIDE SEQUENCE [LARGE SCALE GENOMIC DNA]</scope>
</reference>
<dbReference type="PIRSF" id="PIRSF000460">
    <property type="entry name" value="Pprylas_GlgP"/>
    <property type="match status" value="1"/>
</dbReference>
<comment type="cofactor">
    <cofactor evidence="2">
        <name>pyridoxal 5'-phosphate</name>
        <dbReference type="ChEBI" id="CHEBI:597326"/>
    </cofactor>
</comment>
<evidence type="ECO:0000256" key="1">
    <source>
        <dbReference type="ARBA" id="ARBA00001275"/>
    </source>
</evidence>
<keyword evidence="8" id="KW-0119">Carbohydrate metabolism</keyword>
<evidence type="ECO:0000256" key="4">
    <source>
        <dbReference type="ARBA" id="ARBA00012591"/>
    </source>
</evidence>
<feature type="modified residue" description="N6-(pyridoxal phosphate)lysine" evidence="10">
    <location>
        <position position="552"/>
    </location>
</feature>
<protein>
    <recommendedName>
        <fullName evidence="4">glycogen phosphorylase</fullName>
        <ecNumber evidence="4">2.4.1.1</ecNumber>
    </recommendedName>
</protein>
<dbReference type="AlphaFoldDB" id="A0A1F4Q2Y3"/>
<dbReference type="PANTHER" id="PTHR42655:SF1">
    <property type="entry name" value="GLYCOGEN PHOSPHORYLASE"/>
    <property type="match status" value="1"/>
</dbReference>
<evidence type="ECO:0000313" key="11">
    <source>
        <dbReference type="EMBL" id="OGB90373.1"/>
    </source>
</evidence>
<dbReference type="Proteomes" id="UP000178724">
    <property type="component" value="Unassembled WGS sequence"/>
</dbReference>
<dbReference type="PROSITE" id="PS00102">
    <property type="entry name" value="PHOSPHORYLASE"/>
    <property type="match status" value="1"/>
</dbReference>
<dbReference type="InterPro" id="IPR052182">
    <property type="entry name" value="Glycogen/Maltodextrin_Phosph"/>
</dbReference>
<dbReference type="InterPro" id="IPR000811">
    <property type="entry name" value="Glyco_trans_35"/>
</dbReference>
<evidence type="ECO:0000256" key="5">
    <source>
        <dbReference type="ARBA" id="ARBA00022676"/>
    </source>
</evidence>
<dbReference type="Gene3D" id="3.40.50.2000">
    <property type="entry name" value="Glycogen Phosphorylase B"/>
    <property type="match status" value="3"/>
</dbReference>
<dbReference type="PANTHER" id="PTHR42655">
    <property type="entry name" value="GLYCOGEN PHOSPHORYLASE"/>
    <property type="match status" value="1"/>
</dbReference>
<dbReference type="EC" id="2.4.1.1" evidence="4"/>
<dbReference type="SUPFAM" id="SSF53756">
    <property type="entry name" value="UDP-Glycosyltransferase/glycogen phosphorylase"/>
    <property type="match status" value="1"/>
</dbReference>
<comment type="function">
    <text evidence="9">Phosphorylase is an important allosteric enzyme in carbohydrate metabolism. Enzymes from different sources differ in their regulatory mechanisms and in their natural substrates. However, all known phosphorylases share catalytic and structural properties.</text>
</comment>
<dbReference type="InterPro" id="IPR035090">
    <property type="entry name" value="Pyridoxal_P_attach_site"/>
</dbReference>
<keyword evidence="7 10" id="KW-0663">Pyridoxal phosphate</keyword>
<dbReference type="GO" id="GO:0030170">
    <property type="term" value="F:pyridoxal phosphate binding"/>
    <property type="evidence" value="ECO:0007669"/>
    <property type="project" value="InterPro"/>
</dbReference>
<evidence type="ECO:0000256" key="7">
    <source>
        <dbReference type="ARBA" id="ARBA00022898"/>
    </source>
</evidence>
<proteinExistence type="inferred from homology"/>
<evidence type="ECO:0000256" key="6">
    <source>
        <dbReference type="ARBA" id="ARBA00022679"/>
    </source>
</evidence>
<comment type="caution">
    <text evidence="11">The sequence shown here is derived from an EMBL/GenBank/DDBJ whole genome shotgun (WGS) entry which is preliminary data.</text>
</comment>
<organism evidence="11 12">
    <name type="scientific">candidate division WOR-1 bacterium RIFCSPHIGHO2_01_FULL_53_15</name>
    <dbReference type="NCBI Taxonomy" id="1802564"/>
    <lineage>
        <taxon>Bacteria</taxon>
        <taxon>Bacillati</taxon>
        <taxon>Saganbacteria</taxon>
    </lineage>
</organism>
<evidence type="ECO:0000313" key="12">
    <source>
        <dbReference type="Proteomes" id="UP000178724"/>
    </source>
</evidence>